<comment type="similarity">
    <text evidence="2 8">Belongs to the major facilitator superfamily. Bcr/CmlA family.</text>
</comment>
<feature type="transmembrane region" description="Helical" evidence="8">
    <location>
        <begin position="262"/>
        <end position="284"/>
    </location>
</feature>
<keyword evidence="4" id="KW-1003">Cell membrane</keyword>
<feature type="transmembrane region" description="Helical" evidence="8">
    <location>
        <begin position="231"/>
        <end position="250"/>
    </location>
</feature>
<dbReference type="PANTHER" id="PTHR23501">
    <property type="entry name" value="MAJOR FACILITATOR SUPERFAMILY"/>
    <property type="match status" value="1"/>
</dbReference>
<dbReference type="PROSITE" id="PS50850">
    <property type="entry name" value="MFS"/>
    <property type="match status" value="1"/>
</dbReference>
<comment type="subcellular location">
    <subcellularLocation>
        <location evidence="8">Cell inner membrane</location>
        <topology evidence="8">Multi-pass membrane protein</topology>
    </subcellularLocation>
    <subcellularLocation>
        <location evidence="1">Cell membrane</location>
        <topology evidence="1">Multi-pass membrane protein</topology>
    </subcellularLocation>
</comment>
<feature type="transmembrane region" description="Helical" evidence="8">
    <location>
        <begin position="324"/>
        <end position="345"/>
    </location>
</feature>
<keyword evidence="3 8" id="KW-0813">Transport</keyword>
<reference evidence="10 11" key="1">
    <citation type="submission" date="2018-02" db="EMBL/GenBank/DDBJ databases">
        <title>Whole genome sequencing of endophytic bacterium.</title>
        <authorList>
            <person name="Eedara R."/>
            <person name="Podile A.R."/>
        </authorList>
    </citation>
    <scope>NUCLEOTIDE SEQUENCE [LARGE SCALE GENOMIC DNA]</scope>
    <source>
        <strain evidence="10 11">RP1T</strain>
    </source>
</reference>
<comment type="caution">
    <text evidence="10">The sequence shown here is derived from an EMBL/GenBank/DDBJ whole genome shotgun (WGS) entry which is preliminary data.</text>
</comment>
<dbReference type="OrthoDB" id="9800416at2"/>
<keyword evidence="5 8" id="KW-0812">Transmembrane</keyword>
<dbReference type="Proteomes" id="UP000237682">
    <property type="component" value="Unassembled WGS sequence"/>
</dbReference>
<gene>
    <name evidence="10" type="ORF">C5L14_18925</name>
</gene>
<feature type="transmembrane region" description="Helical" evidence="8">
    <location>
        <begin position="21"/>
        <end position="40"/>
    </location>
</feature>
<dbReference type="EMBL" id="PUEJ01000006">
    <property type="protein sequence ID" value="PRH86306.1"/>
    <property type="molecule type" value="Genomic_DNA"/>
</dbReference>
<dbReference type="InterPro" id="IPR004812">
    <property type="entry name" value="Efflux_drug-R_Bcr/CmlA"/>
</dbReference>
<dbReference type="CDD" id="cd17320">
    <property type="entry name" value="MFS_MdfA_MDR_like"/>
    <property type="match status" value="1"/>
</dbReference>
<name>A0A2S9QAD7_9HYPH</name>
<dbReference type="GO" id="GO:0042910">
    <property type="term" value="F:xenobiotic transmembrane transporter activity"/>
    <property type="evidence" value="ECO:0007669"/>
    <property type="project" value="InterPro"/>
</dbReference>
<evidence type="ECO:0000259" key="9">
    <source>
        <dbReference type="PROSITE" id="PS50850"/>
    </source>
</evidence>
<feature type="transmembrane region" description="Helical" evidence="8">
    <location>
        <begin position="60"/>
        <end position="80"/>
    </location>
</feature>
<keyword evidence="6 8" id="KW-1133">Transmembrane helix</keyword>
<feature type="transmembrane region" description="Helical" evidence="8">
    <location>
        <begin position="117"/>
        <end position="138"/>
    </location>
</feature>
<evidence type="ECO:0000256" key="6">
    <source>
        <dbReference type="ARBA" id="ARBA00022989"/>
    </source>
</evidence>
<dbReference type="Pfam" id="PF07690">
    <property type="entry name" value="MFS_1"/>
    <property type="match status" value="1"/>
</dbReference>
<dbReference type="RefSeq" id="WP_105863600.1">
    <property type="nucleotide sequence ID" value="NZ_PUEJ01000006.1"/>
</dbReference>
<evidence type="ECO:0000313" key="10">
    <source>
        <dbReference type="EMBL" id="PRH86306.1"/>
    </source>
</evidence>
<dbReference type="Gene3D" id="1.20.1720.10">
    <property type="entry name" value="Multidrug resistance protein D"/>
    <property type="match status" value="1"/>
</dbReference>
<evidence type="ECO:0000256" key="2">
    <source>
        <dbReference type="ARBA" id="ARBA00006236"/>
    </source>
</evidence>
<evidence type="ECO:0000256" key="3">
    <source>
        <dbReference type="ARBA" id="ARBA00022448"/>
    </source>
</evidence>
<dbReference type="GO" id="GO:0005886">
    <property type="term" value="C:plasma membrane"/>
    <property type="evidence" value="ECO:0007669"/>
    <property type="project" value="UniProtKB-SubCell"/>
</dbReference>
<feature type="transmembrane region" description="Helical" evidence="8">
    <location>
        <begin position="357"/>
        <end position="380"/>
    </location>
</feature>
<protein>
    <recommendedName>
        <fullName evidence="8">Bcr/CflA family efflux transporter</fullName>
    </recommendedName>
</protein>
<feature type="domain" description="Major facilitator superfamily (MFS) profile" evidence="9">
    <location>
        <begin position="25"/>
        <end position="410"/>
    </location>
</feature>
<sequence>MPRPVAGTALEPAVRREPQPSFAEFVLVIALMMGLSSLSIDNLLPAFSAVRSEFGIADANRMQLIITAYMAGFAIMQLAWGPISDSIGRRKVLMIGLGIYTAGTLLAIFAPSYEVLLAARAIQGLGAGSARVLSIAIVRDRYEGREMARVMSLTLMIFIIVPVIAPATGSAFLMLGDWRTIFMSMLGLVLVVVFWFGLRMPETLHPEYRRPLSLPAVASGMRRVVTTRASFANMLAMGLAMGCLMTYLGSSQQIFETDIYKLGPLFPLAFALIAICMGLASFANSRLVKRLGMHRLSRFGMVGFWLMAMVLLGLAVLFQGRPPLIYFGIVMGVAHFLLSLTMPNFNALAMEPVGDIAGTASSFIGCVTTLMGAVIGAVIGEAYDGTIFPLACGYLGLSSLCMLVLVWSSEREAAAAAPAATPALVAGE</sequence>
<dbReference type="InterPro" id="IPR036259">
    <property type="entry name" value="MFS_trans_sf"/>
</dbReference>
<dbReference type="AlphaFoldDB" id="A0A2S9QAD7"/>
<feature type="transmembrane region" description="Helical" evidence="8">
    <location>
        <begin position="181"/>
        <end position="200"/>
    </location>
</feature>
<evidence type="ECO:0000313" key="11">
    <source>
        <dbReference type="Proteomes" id="UP000237682"/>
    </source>
</evidence>
<evidence type="ECO:0000256" key="8">
    <source>
        <dbReference type="RuleBase" id="RU365088"/>
    </source>
</evidence>
<dbReference type="SUPFAM" id="SSF103473">
    <property type="entry name" value="MFS general substrate transporter"/>
    <property type="match status" value="1"/>
</dbReference>
<dbReference type="NCBIfam" id="TIGR00710">
    <property type="entry name" value="efflux_Bcr_CflA"/>
    <property type="match status" value="1"/>
</dbReference>
<evidence type="ECO:0000256" key="5">
    <source>
        <dbReference type="ARBA" id="ARBA00022692"/>
    </source>
</evidence>
<evidence type="ECO:0000256" key="1">
    <source>
        <dbReference type="ARBA" id="ARBA00004651"/>
    </source>
</evidence>
<evidence type="ECO:0000256" key="4">
    <source>
        <dbReference type="ARBA" id="ARBA00022475"/>
    </source>
</evidence>
<keyword evidence="7 8" id="KW-0472">Membrane</keyword>
<dbReference type="GO" id="GO:1990961">
    <property type="term" value="P:xenobiotic detoxification by transmembrane export across the plasma membrane"/>
    <property type="evidence" value="ECO:0007669"/>
    <property type="project" value="InterPro"/>
</dbReference>
<organism evidence="10 11">
    <name type="scientific">Labrys okinawensis</name>
    <dbReference type="NCBI Taxonomy" id="346911"/>
    <lineage>
        <taxon>Bacteria</taxon>
        <taxon>Pseudomonadati</taxon>
        <taxon>Pseudomonadota</taxon>
        <taxon>Alphaproteobacteria</taxon>
        <taxon>Hyphomicrobiales</taxon>
        <taxon>Xanthobacteraceae</taxon>
        <taxon>Labrys</taxon>
    </lineage>
</organism>
<dbReference type="InterPro" id="IPR020846">
    <property type="entry name" value="MFS_dom"/>
</dbReference>
<accession>A0A2S9QAD7</accession>
<proteinExistence type="inferred from homology"/>
<feature type="transmembrane region" description="Helical" evidence="8">
    <location>
        <begin position="296"/>
        <end position="318"/>
    </location>
</feature>
<feature type="transmembrane region" description="Helical" evidence="8">
    <location>
        <begin position="150"/>
        <end position="175"/>
    </location>
</feature>
<keyword evidence="8" id="KW-0997">Cell inner membrane</keyword>
<evidence type="ECO:0000256" key="7">
    <source>
        <dbReference type="ARBA" id="ARBA00023136"/>
    </source>
</evidence>
<feature type="transmembrane region" description="Helical" evidence="8">
    <location>
        <begin position="386"/>
        <end position="407"/>
    </location>
</feature>
<keyword evidence="11" id="KW-1185">Reference proteome</keyword>
<dbReference type="InterPro" id="IPR011701">
    <property type="entry name" value="MFS"/>
</dbReference>
<feature type="transmembrane region" description="Helical" evidence="8">
    <location>
        <begin position="92"/>
        <end position="111"/>
    </location>
</feature>